<feature type="domain" description="HTH LytTR-type" evidence="1">
    <location>
        <begin position="197"/>
        <end position="252"/>
    </location>
</feature>
<dbReference type="SUPFAM" id="SSF54427">
    <property type="entry name" value="NTF2-like"/>
    <property type="match status" value="1"/>
</dbReference>
<keyword evidence="3" id="KW-1185">Reference proteome</keyword>
<dbReference type="Proteomes" id="UP000461880">
    <property type="component" value="Unassembled WGS sequence"/>
</dbReference>
<comment type="caution">
    <text evidence="2">The sequence shown here is derived from an EMBL/GenBank/DDBJ whole genome shotgun (WGS) entry which is preliminary data.</text>
</comment>
<accession>A0A7X2NUR0</accession>
<dbReference type="EMBL" id="VUMN01000034">
    <property type="protein sequence ID" value="MSS59498.1"/>
    <property type="molecule type" value="Genomic_DNA"/>
</dbReference>
<dbReference type="Pfam" id="PF04397">
    <property type="entry name" value="LytTR"/>
    <property type="match status" value="1"/>
</dbReference>
<protein>
    <recommendedName>
        <fullName evidence="1">HTH LytTR-type domain-containing protein</fullName>
    </recommendedName>
</protein>
<dbReference type="GO" id="GO:0003677">
    <property type="term" value="F:DNA binding"/>
    <property type="evidence" value="ECO:0007669"/>
    <property type="project" value="InterPro"/>
</dbReference>
<dbReference type="InterPro" id="IPR007492">
    <property type="entry name" value="LytTR_DNA-bd_dom"/>
</dbReference>
<evidence type="ECO:0000259" key="1">
    <source>
        <dbReference type="PROSITE" id="PS50930"/>
    </source>
</evidence>
<sequence length="284" mass="33224">MKIIWIDSAGWIQETQMKKELTKKAMDLTSELLRDFHRMNPNTVFDLCDENVTWISAQKEQFIIGKKAFRKELDQVVADMFMCHMENEEFLITENEGNTCTVIGRYLVVSDDEAPGMVASEQRCVAVWKQTDEGLRLLHLSTTSPIAEVAVNDDEHFVRSIGTTMKKIFFRRLNAENRKYLFTMRDGDIVTLREYSILYFEAQKKHSYLVTKDRTLELQESFSTVRKKTEASEAFLQISRSFLVNVWHIEKISGTAITMDNGEIVHFPDKKKTQIIEELRKRFW</sequence>
<dbReference type="SMART" id="SM00850">
    <property type="entry name" value="LytTR"/>
    <property type="match status" value="1"/>
</dbReference>
<reference evidence="2 3" key="1">
    <citation type="submission" date="2019-08" db="EMBL/GenBank/DDBJ databases">
        <title>In-depth cultivation of the pig gut microbiome towards novel bacterial diversity and tailored functional studies.</title>
        <authorList>
            <person name="Wylensek D."/>
            <person name="Hitch T.C.A."/>
            <person name="Clavel T."/>
        </authorList>
    </citation>
    <scope>NUCLEOTIDE SEQUENCE [LARGE SCALE GENOMIC DNA]</scope>
    <source>
        <strain evidence="2 3">Oil+RF-744-GAM-WT-6</strain>
    </source>
</reference>
<dbReference type="Gene3D" id="3.10.450.50">
    <property type="match status" value="1"/>
</dbReference>
<dbReference type="PROSITE" id="PS50930">
    <property type="entry name" value="HTH_LYTTR"/>
    <property type="match status" value="1"/>
</dbReference>
<evidence type="ECO:0000313" key="2">
    <source>
        <dbReference type="EMBL" id="MSS59498.1"/>
    </source>
</evidence>
<dbReference type="Gene3D" id="2.40.50.1020">
    <property type="entry name" value="LytTr DNA-binding domain"/>
    <property type="match status" value="1"/>
</dbReference>
<dbReference type="AlphaFoldDB" id="A0A7X2NUR0"/>
<name>A0A7X2NUR0_9FIRM</name>
<evidence type="ECO:0000313" key="3">
    <source>
        <dbReference type="Proteomes" id="UP000461880"/>
    </source>
</evidence>
<organism evidence="2 3">
    <name type="scientific">Stecheria intestinalis</name>
    <dbReference type="NCBI Taxonomy" id="2606630"/>
    <lineage>
        <taxon>Bacteria</taxon>
        <taxon>Bacillati</taxon>
        <taxon>Bacillota</taxon>
        <taxon>Erysipelotrichia</taxon>
        <taxon>Erysipelotrichales</taxon>
        <taxon>Erysipelotrichaceae</taxon>
        <taxon>Stecheria</taxon>
    </lineage>
</organism>
<gene>
    <name evidence="2" type="ORF">FYJ51_11405</name>
</gene>
<dbReference type="InterPro" id="IPR032710">
    <property type="entry name" value="NTF2-like_dom_sf"/>
</dbReference>
<proteinExistence type="predicted"/>